<proteinExistence type="predicted"/>
<evidence type="ECO:0000259" key="3">
    <source>
        <dbReference type="PROSITE" id="PS50841"/>
    </source>
</evidence>
<dbReference type="Pfam" id="PF08833">
    <property type="entry name" value="Axin_b-cat_bind"/>
    <property type="match status" value="1"/>
</dbReference>
<gene>
    <name evidence="4" type="ORF">DC041_0008891</name>
</gene>
<evidence type="ECO:0000313" key="5">
    <source>
        <dbReference type="Proteomes" id="UP000290809"/>
    </source>
</evidence>
<dbReference type="InterPro" id="IPR038207">
    <property type="entry name" value="DIX_dom_sf"/>
</dbReference>
<reference evidence="4 5" key="1">
    <citation type="journal article" date="2019" name="PLoS Pathog.">
        <title>Genome sequence of the bovine parasite Schistosoma bovis Tanzania.</title>
        <authorList>
            <person name="Oey H."/>
            <person name="Zakrzewski M."/>
            <person name="Gobert G."/>
            <person name="Gravermann K."/>
            <person name="Stoye J."/>
            <person name="Jones M."/>
            <person name="Mcmanus D."/>
            <person name="Krause L."/>
        </authorList>
    </citation>
    <scope>NUCLEOTIDE SEQUENCE [LARGE SCALE GENOMIC DNA]</scope>
    <source>
        <strain evidence="4 5">TAN1997</strain>
    </source>
</reference>
<dbReference type="AlphaFoldDB" id="A0A430QCE3"/>
<dbReference type="EMBL" id="QMKO01001997">
    <property type="protein sequence ID" value="RTG85314.1"/>
    <property type="molecule type" value="Genomic_DNA"/>
</dbReference>
<dbReference type="Gene3D" id="2.40.240.130">
    <property type="match status" value="1"/>
</dbReference>
<feature type="domain" description="DIX" evidence="3">
    <location>
        <begin position="412"/>
        <end position="512"/>
    </location>
</feature>
<dbReference type="STRING" id="6184.A0A430QCE3"/>
<accession>A0A430QCE3</accession>
<keyword evidence="1 2" id="KW-0879">Wnt signaling pathway</keyword>
<evidence type="ECO:0000313" key="4">
    <source>
        <dbReference type="EMBL" id="RTG85314.1"/>
    </source>
</evidence>
<dbReference type="InterPro" id="IPR014936">
    <property type="entry name" value="Axin_b-cat-bd"/>
</dbReference>
<dbReference type="GO" id="GO:0016055">
    <property type="term" value="P:Wnt signaling pathway"/>
    <property type="evidence" value="ECO:0007669"/>
    <property type="project" value="UniProtKB-KW"/>
</dbReference>
<comment type="caution">
    <text evidence="4">The sequence shown here is derived from an EMBL/GenBank/DDBJ whole genome shotgun (WGS) entry which is preliminary data.</text>
</comment>
<dbReference type="PROSITE" id="PS50841">
    <property type="entry name" value="DIX"/>
    <property type="match status" value="1"/>
</dbReference>
<dbReference type="InterPro" id="IPR001158">
    <property type="entry name" value="DIX"/>
</dbReference>
<dbReference type="InterPro" id="IPR029071">
    <property type="entry name" value="Ubiquitin-like_domsf"/>
</dbReference>
<sequence>MSDYSIDELSTEDNISSNNVIRLPSNESSSENLSSLFKHLELPKQELLDRQINTTNPLFIAPLSDHNSININISERQTEINQQNNQNISKLEDILSDISLSTFWEPFKSVERKETEVKSPKIENMISRKDENSVVNFKLHPIFSGKSWAHSLFKESINCYDEYKENPERILDDHFSRIWKTREVCMLSEDQIDLQTAFPKYSKKCNKTRRKCHTNKHIYYEDNNNNIHHNLKDFKNNMKLNGKDELSYWNCDNSQYIDHNEENIDRWNSNQILIKNHFNSSKQLQITTSHYSYDHNNYHTNLQQKYYVCNLCNKHYFEQNDYHDNLFNPIEEEYIPVCSDEVITDYITFHTSIDRRRKEYWNKRIINHRCPSYNSCLDRSEKYNNRKYHNHFIQTSISLQDVTNDKEVLLLNNFIISIVYISEDSLPHIILCENIQWTLKLFKKKVIQKLYSINQKLQNEMYNEFQNLKKRFYFKTESNELNTNMIYYEIIDDTEVIPRWKGLIWAKIEIDHNEVL</sequence>
<keyword evidence="5" id="KW-1185">Reference proteome</keyword>
<name>A0A430QCE3_SCHBO</name>
<protein>
    <recommendedName>
        <fullName evidence="3">DIX domain-containing protein</fullName>
    </recommendedName>
</protein>
<evidence type="ECO:0000256" key="2">
    <source>
        <dbReference type="PROSITE-ProRule" id="PRU00069"/>
    </source>
</evidence>
<evidence type="ECO:0000256" key="1">
    <source>
        <dbReference type="ARBA" id="ARBA00022687"/>
    </source>
</evidence>
<dbReference type="Proteomes" id="UP000290809">
    <property type="component" value="Unassembled WGS sequence"/>
</dbReference>
<dbReference type="SUPFAM" id="SSF54236">
    <property type="entry name" value="Ubiquitin-like"/>
    <property type="match status" value="1"/>
</dbReference>
<organism evidence="4 5">
    <name type="scientific">Schistosoma bovis</name>
    <name type="common">Blood fluke</name>
    <dbReference type="NCBI Taxonomy" id="6184"/>
    <lineage>
        <taxon>Eukaryota</taxon>
        <taxon>Metazoa</taxon>
        <taxon>Spiralia</taxon>
        <taxon>Lophotrochozoa</taxon>
        <taxon>Platyhelminthes</taxon>
        <taxon>Trematoda</taxon>
        <taxon>Digenea</taxon>
        <taxon>Strigeidida</taxon>
        <taxon>Schistosomatoidea</taxon>
        <taxon>Schistosomatidae</taxon>
        <taxon>Schistosoma</taxon>
    </lineage>
</organism>
<dbReference type="Pfam" id="PF00778">
    <property type="entry name" value="DIX"/>
    <property type="match status" value="1"/>
</dbReference>